<evidence type="ECO:0000256" key="7">
    <source>
        <dbReference type="ARBA" id="ARBA00023002"/>
    </source>
</evidence>
<evidence type="ECO:0000256" key="3">
    <source>
        <dbReference type="ARBA" id="ARBA00022771"/>
    </source>
</evidence>
<dbReference type="SMART" id="SM00702">
    <property type="entry name" value="P4Hc"/>
    <property type="match status" value="1"/>
</dbReference>
<dbReference type="InterPro" id="IPR005123">
    <property type="entry name" value="Oxoglu/Fe-dep_dioxygenase_dom"/>
</dbReference>
<dbReference type="PROSITE" id="PS50865">
    <property type="entry name" value="ZF_MYND_2"/>
    <property type="match status" value="1"/>
</dbReference>
<dbReference type="Pfam" id="PF13640">
    <property type="entry name" value="2OG-FeII_Oxy_3"/>
    <property type="match status" value="1"/>
</dbReference>
<evidence type="ECO:0000256" key="5">
    <source>
        <dbReference type="ARBA" id="ARBA00022896"/>
    </source>
</evidence>
<proteinExistence type="evidence at transcript level"/>
<accession>A0AA96EMN4</accession>
<dbReference type="InterPro" id="IPR006620">
    <property type="entry name" value="Pro_4_hyd_alph"/>
</dbReference>
<organism evidence="15">
    <name type="scientific">Sinonovacula constricta</name>
    <name type="common">Razor clam</name>
    <dbReference type="NCBI Taxonomy" id="98310"/>
    <lineage>
        <taxon>Eukaryota</taxon>
        <taxon>Metazoa</taxon>
        <taxon>Spiralia</taxon>
        <taxon>Lophotrochozoa</taxon>
        <taxon>Mollusca</taxon>
        <taxon>Bivalvia</taxon>
        <taxon>Autobranchia</taxon>
        <taxon>Heteroconchia</taxon>
        <taxon>Euheterodonta</taxon>
        <taxon>Imparidentia</taxon>
        <taxon>Neoheterodontei</taxon>
        <taxon>Cardiida</taxon>
        <taxon>Tellinoidea</taxon>
        <taxon>Solecurtidae</taxon>
        <taxon>Sinonovacula</taxon>
    </lineage>
</organism>
<dbReference type="PANTHER" id="PTHR12907:SF26">
    <property type="entry name" value="HIF PROLYL HYDROXYLASE, ISOFORM C"/>
    <property type="match status" value="1"/>
</dbReference>
<feature type="domain" description="MYND-type" evidence="13">
    <location>
        <begin position="13"/>
        <end position="50"/>
    </location>
</feature>
<evidence type="ECO:0000259" key="14">
    <source>
        <dbReference type="PROSITE" id="PS51471"/>
    </source>
</evidence>
<dbReference type="InterPro" id="IPR051559">
    <property type="entry name" value="HIF_prolyl_hydroxylases"/>
</dbReference>
<evidence type="ECO:0000256" key="12">
    <source>
        <dbReference type="SAM" id="MobiDB-lite"/>
    </source>
</evidence>
<keyword evidence="2" id="KW-0479">Metal-binding</keyword>
<dbReference type="GO" id="GO:0160082">
    <property type="term" value="F:hypoxia-inducible factor-proline dioxygenase activity"/>
    <property type="evidence" value="ECO:0007669"/>
    <property type="project" value="UniProtKB-EC"/>
</dbReference>
<dbReference type="Pfam" id="PF01753">
    <property type="entry name" value="zf-MYND"/>
    <property type="match status" value="1"/>
</dbReference>
<keyword evidence="4" id="KW-0862">Zinc</keyword>
<dbReference type="Gene3D" id="6.10.140.2220">
    <property type="match status" value="1"/>
</dbReference>
<protein>
    <recommendedName>
        <fullName evidence="9">hypoxia-inducible factor-proline dioxygenase</fullName>
        <ecNumber evidence="9">1.14.11.29</ecNumber>
    </recommendedName>
</protein>
<evidence type="ECO:0000259" key="13">
    <source>
        <dbReference type="PROSITE" id="PS50865"/>
    </source>
</evidence>
<name>A0AA96EMN4_SINCO</name>
<feature type="region of interest" description="Disordered" evidence="12">
    <location>
        <begin position="61"/>
        <end position="83"/>
    </location>
</feature>
<evidence type="ECO:0000256" key="2">
    <source>
        <dbReference type="ARBA" id="ARBA00022723"/>
    </source>
</evidence>
<evidence type="ECO:0000256" key="11">
    <source>
        <dbReference type="PROSITE-ProRule" id="PRU00134"/>
    </source>
</evidence>
<evidence type="ECO:0000256" key="6">
    <source>
        <dbReference type="ARBA" id="ARBA00022964"/>
    </source>
</evidence>
<reference evidence="15" key="1">
    <citation type="submission" date="2023-03" db="EMBL/GenBank/DDBJ databases">
        <authorList>
            <person name="Ping L.Z."/>
        </authorList>
    </citation>
    <scope>NUCLEOTIDE SEQUENCE</scope>
    <source>
        <tissue evidence="15">Gill</tissue>
    </source>
</reference>
<gene>
    <name evidence="15" type="primary">PHD2B</name>
</gene>
<dbReference type="InterPro" id="IPR044862">
    <property type="entry name" value="Pro_4_hyd_alph_FE2OG_OXY"/>
</dbReference>
<dbReference type="InterPro" id="IPR002893">
    <property type="entry name" value="Znf_MYND"/>
</dbReference>
<evidence type="ECO:0000256" key="8">
    <source>
        <dbReference type="ARBA" id="ARBA00023004"/>
    </source>
</evidence>
<dbReference type="GO" id="GO:0071456">
    <property type="term" value="P:cellular response to hypoxia"/>
    <property type="evidence" value="ECO:0007669"/>
    <property type="project" value="TreeGrafter"/>
</dbReference>
<dbReference type="PANTHER" id="PTHR12907">
    <property type="entry name" value="EGL NINE HOMOLOG-RELATED"/>
    <property type="match status" value="1"/>
</dbReference>
<comment type="catalytic activity">
    <reaction evidence="10">
        <text>L-prolyl-[hypoxia-inducible factor alpha subunit] + 2-oxoglutarate + O2 = trans-4-hydroxy-L-prolyl-[hypoxia-inducible factor alpha subunit] + succinate + CO2</text>
        <dbReference type="Rhea" id="RHEA:48400"/>
        <dbReference type="Rhea" id="RHEA-COMP:12093"/>
        <dbReference type="Rhea" id="RHEA-COMP:12094"/>
        <dbReference type="ChEBI" id="CHEBI:15379"/>
        <dbReference type="ChEBI" id="CHEBI:16526"/>
        <dbReference type="ChEBI" id="CHEBI:16810"/>
        <dbReference type="ChEBI" id="CHEBI:30031"/>
        <dbReference type="ChEBI" id="CHEBI:50342"/>
        <dbReference type="ChEBI" id="CHEBI:61965"/>
        <dbReference type="EC" id="1.14.11.29"/>
    </reaction>
</comment>
<keyword evidence="5" id="KW-0847">Vitamin C</keyword>
<keyword evidence="7" id="KW-0560">Oxidoreductase</keyword>
<keyword evidence="6" id="KW-0223">Dioxygenase</keyword>
<comment type="cofactor">
    <cofactor evidence="1">
        <name>L-ascorbate</name>
        <dbReference type="ChEBI" id="CHEBI:38290"/>
    </cofactor>
</comment>
<dbReference type="PROSITE" id="PS51471">
    <property type="entry name" value="FE2OG_OXY"/>
    <property type="match status" value="1"/>
</dbReference>
<dbReference type="EMBL" id="OQ658617">
    <property type="protein sequence ID" value="WNL52995.1"/>
    <property type="molecule type" value="mRNA"/>
</dbReference>
<dbReference type="AlphaFoldDB" id="A0AA96EMN4"/>
<dbReference type="GO" id="GO:0008270">
    <property type="term" value="F:zinc ion binding"/>
    <property type="evidence" value="ECO:0007669"/>
    <property type="project" value="UniProtKB-KW"/>
</dbReference>
<dbReference type="EC" id="1.14.11.29" evidence="9"/>
<dbReference type="SUPFAM" id="SSF51197">
    <property type="entry name" value="Clavaminate synthase-like"/>
    <property type="match status" value="1"/>
</dbReference>
<evidence type="ECO:0000313" key="15">
    <source>
        <dbReference type="EMBL" id="WNL52995.1"/>
    </source>
</evidence>
<dbReference type="SUPFAM" id="SSF144232">
    <property type="entry name" value="HIT/MYND zinc finger-like"/>
    <property type="match status" value="1"/>
</dbReference>
<evidence type="ECO:0000256" key="1">
    <source>
        <dbReference type="ARBA" id="ARBA00001961"/>
    </source>
</evidence>
<keyword evidence="3 11" id="KW-0863">Zinc-finger</keyword>
<dbReference type="Gene3D" id="2.60.120.620">
    <property type="entry name" value="q2cbj1_9rhob like domain"/>
    <property type="match status" value="1"/>
</dbReference>
<evidence type="ECO:0000256" key="10">
    <source>
        <dbReference type="ARBA" id="ARBA00049134"/>
    </source>
</evidence>
<feature type="domain" description="Fe2OG dioxygenase" evidence="14">
    <location>
        <begin position="242"/>
        <end position="340"/>
    </location>
</feature>
<feature type="compositionally biased region" description="Polar residues" evidence="12">
    <location>
        <begin position="68"/>
        <end position="80"/>
    </location>
</feature>
<dbReference type="GO" id="GO:0031418">
    <property type="term" value="F:L-ascorbic acid binding"/>
    <property type="evidence" value="ECO:0007669"/>
    <property type="project" value="UniProtKB-KW"/>
</dbReference>
<sequence>MDAYCDTRSALCCSVCNSKENLKRCGFCKSSFYCSRDCQLKDWSKHKQFCLQQRTENETKKQNNTTTGLITSPSENIRNQSTDDDGCCCKENTSPSTGRGHQEQLHDAGIEFDTRPYKHSDFTKLSPKISTQDIARIAVETLNKQGHCVLDGVFSKTQIQNARIDIDASRENGKFEMGRLAGGRTSAEQDKQIVNNNIRSDEIYWVEGSEESLPGVRYIVSTMDKILIAFNDYLDGRYFINGRTKAMLACYPGNGTYYRRHVDNPNKDGRVVTCILYLNENWDAQKDGGVLRVLPSNAPTYVDVAPVANRLLFFWSDRRNPHEVQPAFKTRYAITVWYMDETERNLAKQDLAKEEQVLSDKRGEYELAAHKKEKAELCQKIEDAAEKAIALLSLDELKAMSTVLVGQPDPESILGQLGIAPHIRGKLLKRLQKL</sequence>
<evidence type="ECO:0000256" key="9">
    <source>
        <dbReference type="ARBA" id="ARBA00039004"/>
    </source>
</evidence>
<evidence type="ECO:0000256" key="4">
    <source>
        <dbReference type="ARBA" id="ARBA00022833"/>
    </source>
</evidence>
<dbReference type="GO" id="GO:0008198">
    <property type="term" value="F:ferrous iron binding"/>
    <property type="evidence" value="ECO:0007669"/>
    <property type="project" value="TreeGrafter"/>
</dbReference>
<keyword evidence="8" id="KW-0408">Iron</keyword>